<name>A0A2J5HH48_9EURO</name>
<gene>
    <name evidence="2" type="ORF">BDW42DRAFT_178944</name>
</gene>
<keyword evidence="3" id="KW-1185">Reference proteome</keyword>
<dbReference type="AlphaFoldDB" id="A0A2J5HH48"/>
<keyword evidence="1" id="KW-0472">Membrane</keyword>
<feature type="transmembrane region" description="Helical" evidence="1">
    <location>
        <begin position="20"/>
        <end position="42"/>
    </location>
</feature>
<sequence>MTSVHPTNQHRAAKSNLRTVVRLLSSVCVSFFFIILLFLLLLTGTVGPHQRRCIASCLVSN</sequence>
<dbReference type="Proteomes" id="UP000235023">
    <property type="component" value="Unassembled WGS sequence"/>
</dbReference>
<organism evidence="2 3">
    <name type="scientific">Aspergillus taichungensis</name>
    <dbReference type="NCBI Taxonomy" id="482145"/>
    <lineage>
        <taxon>Eukaryota</taxon>
        <taxon>Fungi</taxon>
        <taxon>Dikarya</taxon>
        <taxon>Ascomycota</taxon>
        <taxon>Pezizomycotina</taxon>
        <taxon>Eurotiomycetes</taxon>
        <taxon>Eurotiomycetidae</taxon>
        <taxon>Eurotiales</taxon>
        <taxon>Aspergillaceae</taxon>
        <taxon>Aspergillus</taxon>
        <taxon>Aspergillus subgen. Circumdati</taxon>
    </lineage>
</organism>
<evidence type="ECO:0000313" key="2">
    <source>
        <dbReference type="EMBL" id="PLN76308.1"/>
    </source>
</evidence>
<evidence type="ECO:0000313" key="3">
    <source>
        <dbReference type="Proteomes" id="UP000235023"/>
    </source>
</evidence>
<dbReference type="EMBL" id="KZ559621">
    <property type="protein sequence ID" value="PLN76308.1"/>
    <property type="molecule type" value="Genomic_DNA"/>
</dbReference>
<accession>A0A2J5HH48</accession>
<protein>
    <submittedName>
        <fullName evidence="2">Uncharacterized protein</fullName>
    </submittedName>
</protein>
<reference evidence="3" key="1">
    <citation type="submission" date="2017-12" db="EMBL/GenBank/DDBJ databases">
        <authorList>
            <consortium name="DOE Joint Genome Institute"/>
            <person name="Mondo S.J."/>
            <person name="Kjaerbolling I."/>
            <person name="Vesth T.C."/>
            <person name="Frisvad J.C."/>
            <person name="Nybo J.L."/>
            <person name="Theobald S."/>
            <person name="Kuo A."/>
            <person name="Bowyer P."/>
            <person name="Matsuda Y."/>
            <person name="Lyhne E.K."/>
            <person name="Kogle M.E."/>
            <person name="Clum A."/>
            <person name="Lipzen A."/>
            <person name="Salamov A."/>
            <person name="Ngan C.Y."/>
            <person name="Daum C."/>
            <person name="Chiniquy J."/>
            <person name="Barry K."/>
            <person name="LaButti K."/>
            <person name="Haridas S."/>
            <person name="Simmons B.A."/>
            <person name="Magnuson J.K."/>
            <person name="Mortensen U.H."/>
            <person name="Larsen T.O."/>
            <person name="Grigoriev I.V."/>
            <person name="Baker S.E."/>
            <person name="Andersen M.R."/>
            <person name="Nordberg H.P."/>
            <person name="Cantor M.N."/>
            <person name="Hua S.X."/>
        </authorList>
    </citation>
    <scope>NUCLEOTIDE SEQUENCE [LARGE SCALE GENOMIC DNA]</scope>
    <source>
        <strain evidence="3">IBT 19404</strain>
    </source>
</reference>
<proteinExistence type="predicted"/>
<evidence type="ECO:0000256" key="1">
    <source>
        <dbReference type="SAM" id="Phobius"/>
    </source>
</evidence>
<keyword evidence="1" id="KW-0812">Transmembrane</keyword>
<keyword evidence="1" id="KW-1133">Transmembrane helix</keyword>